<dbReference type="GO" id="GO:0005886">
    <property type="term" value="C:plasma membrane"/>
    <property type="evidence" value="ECO:0007669"/>
    <property type="project" value="TreeGrafter"/>
</dbReference>
<dbReference type="PRINTS" id="PR00176">
    <property type="entry name" value="NANEUSMPORT"/>
</dbReference>
<feature type="transmembrane region" description="Helical" evidence="9">
    <location>
        <begin position="72"/>
        <end position="90"/>
    </location>
</feature>
<evidence type="ECO:0000259" key="10">
    <source>
        <dbReference type="SMART" id="SM00322"/>
    </source>
</evidence>
<protein>
    <recommendedName>
        <fullName evidence="8">Transporter</fullName>
    </recommendedName>
</protein>
<dbReference type="GO" id="GO:0003723">
    <property type="term" value="F:RNA binding"/>
    <property type="evidence" value="ECO:0007669"/>
    <property type="project" value="UniProtKB-UniRule"/>
</dbReference>
<evidence type="ECO:0000313" key="11">
    <source>
        <dbReference type="EMBL" id="OAF71878.1"/>
    </source>
</evidence>
<dbReference type="PROSITE" id="PS50267">
    <property type="entry name" value="NA_NEUROTRAN_SYMP_3"/>
    <property type="match status" value="1"/>
</dbReference>
<evidence type="ECO:0000256" key="6">
    <source>
        <dbReference type="PIRSR" id="PIRSR600175-1"/>
    </source>
</evidence>
<dbReference type="InterPro" id="IPR037272">
    <property type="entry name" value="SNS_sf"/>
</dbReference>
<proteinExistence type="inferred from homology"/>
<gene>
    <name evidence="11" type="ORF">A3Q56_00346</name>
</gene>
<feature type="transmembrane region" description="Helical" evidence="9">
    <location>
        <begin position="177"/>
        <end position="200"/>
    </location>
</feature>
<dbReference type="OrthoDB" id="441329at2759"/>
<feature type="domain" description="K Homology" evidence="10">
    <location>
        <begin position="270"/>
        <end position="343"/>
    </location>
</feature>
<feature type="binding site" evidence="6">
    <location>
        <position position="53"/>
    </location>
    <ligand>
        <name>Na(+)</name>
        <dbReference type="ChEBI" id="CHEBI:29101"/>
        <label>1</label>
    </ligand>
</feature>
<dbReference type="PANTHER" id="PTHR11616">
    <property type="entry name" value="SODIUM/CHLORIDE DEPENDENT TRANSPORTER"/>
    <property type="match status" value="1"/>
</dbReference>
<dbReference type="InterPro" id="IPR036612">
    <property type="entry name" value="KH_dom_type_1_sf"/>
</dbReference>
<keyword evidence="6" id="KW-0915">Sodium</keyword>
<feature type="binding site" evidence="6">
    <location>
        <position position="54"/>
    </location>
    <ligand>
        <name>Na(+)</name>
        <dbReference type="ChEBI" id="CHEBI:29101"/>
        <label>1</label>
    </ligand>
</feature>
<feature type="transmembrane region" description="Helical" evidence="9">
    <location>
        <begin position="425"/>
        <end position="446"/>
    </location>
</feature>
<organism evidence="11 12">
    <name type="scientific">Intoshia linei</name>
    <dbReference type="NCBI Taxonomy" id="1819745"/>
    <lineage>
        <taxon>Eukaryota</taxon>
        <taxon>Metazoa</taxon>
        <taxon>Spiralia</taxon>
        <taxon>Lophotrochozoa</taxon>
        <taxon>Mesozoa</taxon>
        <taxon>Orthonectida</taxon>
        <taxon>Rhopaluridae</taxon>
        <taxon>Intoshia</taxon>
    </lineage>
</organism>
<evidence type="ECO:0000256" key="8">
    <source>
        <dbReference type="RuleBase" id="RU003732"/>
    </source>
</evidence>
<dbReference type="SMART" id="SM00322">
    <property type="entry name" value="KH"/>
    <property type="match status" value="2"/>
</dbReference>
<evidence type="ECO:0000256" key="3">
    <source>
        <dbReference type="ARBA" id="ARBA00022692"/>
    </source>
</evidence>
<evidence type="ECO:0000313" key="12">
    <source>
        <dbReference type="Proteomes" id="UP000078046"/>
    </source>
</evidence>
<keyword evidence="8" id="KW-0769">Symport</keyword>
<feature type="transmembrane region" description="Helical" evidence="9">
    <location>
        <begin position="43"/>
        <end position="60"/>
    </location>
</feature>
<evidence type="ECO:0000256" key="4">
    <source>
        <dbReference type="ARBA" id="ARBA00022989"/>
    </source>
</evidence>
<dbReference type="InterPro" id="IPR004087">
    <property type="entry name" value="KH_dom"/>
</dbReference>
<feature type="transmembrane region" description="Helical" evidence="9">
    <location>
        <begin position="102"/>
        <end position="129"/>
    </location>
</feature>
<dbReference type="GO" id="GO:0006865">
    <property type="term" value="P:amino acid transport"/>
    <property type="evidence" value="ECO:0007669"/>
    <property type="project" value="TreeGrafter"/>
</dbReference>
<dbReference type="PANTHER" id="PTHR11616:SF240">
    <property type="entry name" value="BLOATED TUBULES, ISOFORM B-RELATED"/>
    <property type="match status" value="1"/>
</dbReference>
<sequence>MPTLCASKDQKSFKINKSIERRTMALFSNTSTILSRQNWSNKFQFIFSCIGYAVGLGNIWRFPYLCYENGGAAFLIPYFIFLIICGIPLFKLEISLGQFSSVGYGLVITSAMLCIYYNVIMSWALYYFIYSFFPTLPWSIEKIQGMNNKHHNVTFFDASKIFYSEIVLNKSTGLFDINFVCWHLFGCLIFVWIITFICVVKGVQYSGKIMQVTATLPYVIFLIFTIRAGLLPGAVKGLKYFIIPNVSKLLEIKVWITAAHQMIFNLGTGLEFSMKILIPHFAAGAIIGKGGDVITQMQKDYNIHLEMSRNKDLFPGENERYMLLFGNVQFIISAVTNICKIIEERSGLVNNSQEFIGRSKTLKILIPNHTAGLIIGSKGESVLRIKEISGAEISISRKDSDFLPEKILTLLGTLEERINAATDSIIVPLVTSISSVFFGLSVFAMLGNLANDLGSDIHIVDNESGIGLIFIAFPAVMSQLQIPQLWSVMFFFTILLIGMDSQFAMLQTVTCSLLDQFPKLRRFNILLNFTLCFLFFCCGIICVTDAGYYIILMLNDYVVVFTMIFFSLCETIAVAYIYGTEIRKYVLVVKSTYGPKNYDDYVEYEDSLKIIKSNYLWIDKMGQKKFSIRNPSEILNQ</sequence>
<keyword evidence="6" id="KW-0479">Metal-binding</keyword>
<dbReference type="PROSITE" id="PS00610">
    <property type="entry name" value="NA_NEUROTRAN_SYMP_1"/>
    <property type="match status" value="1"/>
</dbReference>
<dbReference type="AlphaFoldDB" id="A0A177BC23"/>
<dbReference type="EMBL" id="LWCA01000017">
    <property type="protein sequence ID" value="OAF71878.1"/>
    <property type="molecule type" value="Genomic_DNA"/>
</dbReference>
<keyword evidence="7" id="KW-0694">RNA-binding</keyword>
<accession>A0A177BC23</accession>
<keyword evidence="12" id="KW-1185">Reference proteome</keyword>
<feature type="domain" description="K Homology" evidence="10">
    <location>
        <begin position="358"/>
        <end position="430"/>
    </location>
</feature>
<dbReference type="Proteomes" id="UP000078046">
    <property type="component" value="Unassembled WGS sequence"/>
</dbReference>
<dbReference type="Pfam" id="PF00209">
    <property type="entry name" value="SNF"/>
    <property type="match status" value="2"/>
</dbReference>
<dbReference type="GO" id="GO:0046872">
    <property type="term" value="F:metal ion binding"/>
    <property type="evidence" value="ECO:0007669"/>
    <property type="project" value="UniProtKB-KW"/>
</dbReference>
<keyword evidence="4 9" id="KW-1133">Transmembrane helix</keyword>
<dbReference type="SUPFAM" id="SSF54791">
    <property type="entry name" value="Eukaryotic type KH-domain (KH-domain type I)"/>
    <property type="match status" value="2"/>
</dbReference>
<keyword evidence="5 9" id="KW-0472">Membrane</keyword>
<evidence type="ECO:0000256" key="9">
    <source>
        <dbReference type="SAM" id="Phobius"/>
    </source>
</evidence>
<name>A0A177BC23_9BILA</name>
<keyword evidence="2 8" id="KW-0813">Transport</keyword>
<feature type="binding site" evidence="6">
    <location>
        <position position="608"/>
    </location>
    <ligand>
        <name>Na(+)</name>
        <dbReference type="ChEBI" id="CHEBI:29101"/>
        <label>1</label>
    </ligand>
</feature>
<evidence type="ECO:0000256" key="7">
    <source>
        <dbReference type="PROSITE-ProRule" id="PRU00117"/>
    </source>
</evidence>
<dbReference type="PROSITE" id="PS50084">
    <property type="entry name" value="KH_TYPE_1"/>
    <property type="match status" value="2"/>
</dbReference>
<feature type="transmembrane region" description="Helical" evidence="9">
    <location>
        <begin position="557"/>
        <end position="578"/>
    </location>
</feature>
<feature type="binding site" evidence="6">
    <location>
        <position position="51"/>
    </location>
    <ligand>
        <name>Na(+)</name>
        <dbReference type="ChEBI" id="CHEBI:29101"/>
        <label>1</label>
    </ligand>
</feature>
<comment type="similarity">
    <text evidence="8">Belongs to the sodium:neurotransmitter symporter (SNF) (TC 2.A.22) family.</text>
</comment>
<dbReference type="InterPro" id="IPR000175">
    <property type="entry name" value="Na/ntran_symport"/>
</dbReference>
<dbReference type="GO" id="GO:0015293">
    <property type="term" value="F:symporter activity"/>
    <property type="evidence" value="ECO:0007669"/>
    <property type="project" value="UniProtKB-KW"/>
</dbReference>
<feature type="transmembrane region" description="Helical" evidence="9">
    <location>
        <begin position="488"/>
        <end position="514"/>
    </location>
</feature>
<feature type="transmembrane region" description="Helical" evidence="9">
    <location>
        <begin position="212"/>
        <end position="235"/>
    </location>
</feature>
<reference evidence="11 12" key="1">
    <citation type="submission" date="2016-04" db="EMBL/GenBank/DDBJ databases">
        <title>The genome of Intoshia linei affirms orthonectids as highly simplified spiralians.</title>
        <authorList>
            <person name="Mikhailov K.V."/>
            <person name="Slusarev G.S."/>
            <person name="Nikitin M.A."/>
            <person name="Logacheva M.D."/>
            <person name="Penin A."/>
            <person name="Aleoshin V."/>
            <person name="Panchin Y.V."/>
        </authorList>
    </citation>
    <scope>NUCLEOTIDE SEQUENCE [LARGE SCALE GENOMIC DNA]</scope>
    <source>
        <strain evidence="11">Intl2013</strain>
        <tissue evidence="11">Whole animal</tissue>
    </source>
</reference>
<evidence type="ECO:0000256" key="5">
    <source>
        <dbReference type="ARBA" id="ARBA00023136"/>
    </source>
</evidence>
<dbReference type="Gene3D" id="3.30.1370.10">
    <property type="entry name" value="K Homology domain, type 1"/>
    <property type="match status" value="2"/>
</dbReference>
<evidence type="ECO:0000256" key="1">
    <source>
        <dbReference type="ARBA" id="ARBA00004141"/>
    </source>
</evidence>
<comment type="subcellular location">
    <subcellularLocation>
        <location evidence="1">Membrane</location>
        <topology evidence="1">Multi-pass membrane protein</topology>
    </subcellularLocation>
</comment>
<feature type="binding site" evidence="6">
    <location>
        <position position="58"/>
    </location>
    <ligand>
        <name>Na(+)</name>
        <dbReference type="ChEBI" id="CHEBI:29101"/>
        <label>1</label>
    </ligand>
</feature>
<keyword evidence="3 8" id="KW-0812">Transmembrane</keyword>
<comment type="caution">
    <text evidence="11">The sequence shown here is derived from an EMBL/GenBank/DDBJ whole genome shotgun (WGS) entry which is preliminary data.</text>
</comment>
<evidence type="ECO:0000256" key="2">
    <source>
        <dbReference type="ARBA" id="ARBA00022448"/>
    </source>
</evidence>
<dbReference type="SUPFAM" id="SSF161070">
    <property type="entry name" value="SNF-like"/>
    <property type="match status" value="2"/>
</dbReference>
<dbReference type="InterPro" id="IPR004088">
    <property type="entry name" value="KH_dom_type_1"/>
</dbReference>
<dbReference type="Pfam" id="PF00013">
    <property type="entry name" value="KH_1"/>
    <property type="match status" value="1"/>
</dbReference>
<dbReference type="GO" id="GO:0035725">
    <property type="term" value="P:sodium ion transmembrane transport"/>
    <property type="evidence" value="ECO:0007669"/>
    <property type="project" value="TreeGrafter"/>
</dbReference>
<feature type="transmembrane region" description="Helical" evidence="9">
    <location>
        <begin position="526"/>
        <end position="551"/>
    </location>
</feature>